<dbReference type="InterPro" id="IPR026992">
    <property type="entry name" value="DIOX_N"/>
</dbReference>
<evidence type="ECO:0000256" key="6">
    <source>
        <dbReference type="ARBA" id="ARBA00023002"/>
    </source>
</evidence>
<keyword evidence="7 9" id="KW-0408">Iron</keyword>
<comment type="similarity">
    <text evidence="3">Belongs to the cytochrome P450 family.</text>
</comment>
<dbReference type="InterPro" id="IPR001128">
    <property type="entry name" value="Cyt_P450"/>
</dbReference>
<name>A0A2G7FXH9_9EURO</name>
<dbReference type="GO" id="GO:0004497">
    <property type="term" value="F:monooxygenase activity"/>
    <property type="evidence" value="ECO:0007669"/>
    <property type="project" value="UniProtKB-KW"/>
</dbReference>
<dbReference type="PANTHER" id="PTHR24305:SF223">
    <property type="entry name" value="CYTOCHROME P450-DIT2"/>
    <property type="match status" value="1"/>
</dbReference>
<sequence>MFPSLNFSRFHDPSQREEFCLQFISTLKEYGFAKLINHGIPFAQIDLAFAAARHFFQLPLEQKLKSPHPPTAHPHRGFSPVGLENIGAVSDYGSATGSPYLKDMKESYDIGSEYDPLYKNIWPPAGVDDAFQPTFTSFFEAGYRAELTILKALSIGLGLPEHRLGQLHADQTNELRITHYPAVTRGEFAHSTRIATHTDFGTITLLFQDAVGGLRFHNSRLRPVLETHGAVNIWNSGQWAVLVTKPEYVVRILRNERVVAKGGFYGKVPHSTLAGLFGENIIDSHGELWKLFTGIMKPGIQRAHSISSLKMASSKLIATFKREQQHAPSDRGVVINDIIERWAIDVFGESFFDVDFGALNGGTVQAQDALLAILWNLGGHLIHHFPMFERIGWPLRPTRPHCFSMIRELEEALIDITEKLKYPETPDRFEKLIYRLKRARDDGLMSDFHYRSNLKMMFFAGHENVKFAFIATLWELSQNPQMQEKLYREIAAHMASSSDEDDLKSLPYLTSVLSETLRLYPPVSQLINRKTLEPVYLGNGITIPQGTWVGWTAYGVHTDPNTWGPTAHEYQPERWGDDVHAIQRAISQQQVRGSYIPFNAWTRSCIGSEFALLQLRVTLYEIVRHFEISSAPDYHYSIKELQDWLPTGTAIVRSMPNTPVEVRQGATGLFASEDATLRVNHVKTVLEEVSPLVTMVPEESMLDVVAAVSGSGPAHFFFIIESMVAAAESMGLPREAAESLVIQSCLGAGYLARASSKPVADLRKEVCVPGGSTEKAISHLDQSGVQELFKVAIQKSLDANLKMRFC</sequence>
<keyword evidence="9" id="KW-0349">Heme</keyword>
<feature type="domain" description="Non-haem dioxygenase N-terminal" evidence="10">
    <location>
        <begin position="3"/>
        <end position="124"/>
    </location>
</feature>
<evidence type="ECO:0000256" key="7">
    <source>
        <dbReference type="ARBA" id="ARBA00023004"/>
    </source>
</evidence>
<evidence type="ECO:0000256" key="3">
    <source>
        <dbReference type="ARBA" id="ARBA00010617"/>
    </source>
</evidence>
<keyword evidence="6" id="KW-0560">Oxidoreductase</keyword>
<evidence type="ECO:0000256" key="5">
    <source>
        <dbReference type="ARBA" id="ARBA00022857"/>
    </source>
</evidence>
<evidence type="ECO:0000256" key="1">
    <source>
        <dbReference type="ARBA" id="ARBA00001971"/>
    </source>
</evidence>
<feature type="binding site" description="axial binding residue" evidence="9">
    <location>
        <position position="605"/>
    </location>
    <ligand>
        <name>heme</name>
        <dbReference type="ChEBI" id="CHEBI:30413"/>
    </ligand>
    <ligandPart>
        <name>Fe</name>
        <dbReference type="ChEBI" id="CHEBI:18248"/>
    </ligandPart>
</feature>
<dbReference type="InterPro" id="IPR008927">
    <property type="entry name" value="6-PGluconate_DH-like_C_sf"/>
</dbReference>
<comment type="cofactor">
    <cofactor evidence="1 9">
        <name>heme</name>
        <dbReference type="ChEBI" id="CHEBI:30413"/>
    </cofactor>
</comment>
<dbReference type="STRING" id="656916.A0A2G7FXH9"/>
<dbReference type="PROSITE" id="PS00521">
    <property type="entry name" value="P5CR"/>
    <property type="match status" value="1"/>
</dbReference>
<evidence type="ECO:0000256" key="9">
    <source>
        <dbReference type="PIRSR" id="PIRSR602403-1"/>
    </source>
</evidence>
<dbReference type="PANTHER" id="PTHR24305">
    <property type="entry name" value="CYTOCHROME P450"/>
    <property type="match status" value="1"/>
</dbReference>
<dbReference type="PRINTS" id="PR00385">
    <property type="entry name" value="P450"/>
</dbReference>
<organism evidence="12 13">
    <name type="scientific">Aspergillus arachidicola</name>
    <dbReference type="NCBI Taxonomy" id="656916"/>
    <lineage>
        <taxon>Eukaryota</taxon>
        <taxon>Fungi</taxon>
        <taxon>Dikarya</taxon>
        <taxon>Ascomycota</taxon>
        <taxon>Pezizomycotina</taxon>
        <taxon>Eurotiomycetes</taxon>
        <taxon>Eurotiomycetidae</taxon>
        <taxon>Eurotiales</taxon>
        <taxon>Aspergillaceae</taxon>
        <taxon>Aspergillus</taxon>
        <taxon>Aspergillus subgen. Circumdati</taxon>
    </lineage>
</organism>
<dbReference type="Pfam" id="PF00067">
    <property type="entry name" value="p450"/>
    <property type="match status" value="1"/>
</dbReference>
<dbReference type="InterPro" id="IPR050121">
    <property type="entry name" value="Cytochrome_P450_monoxygenase"/>
</dbReference>
<evidence type="ECO:0000313" key="12">
    <source>
        <dbReference type="EMBL" id="PIG85288.1"/>
    </source>
</evidence>
<dbReference type="Proteomes" id="UP000231358">
    <property type="component" value="Unassembled WGS sequence"/>
</dbReference>
<evidence type="ECO:0000256" key="2">
    <source>
        <dbReference type="ARBA" id="ARBA00005525"/>
    </source>
</evidence>
<dbReference type="PRINTS" id="PR00465">
    <property type="entry name" value="EP450IV"/>
</dbReference>
<dbReference type="Gene3D" id="3.40.50.720">
    <property type="entry name" value="NAD(P)-binding Rossmann-like Domain"/>
    <property type="match status" value="1"/>
</dbReference>
<dbReference type="Gene3D" id="1.10.630.10">
    <property type="entry name" value="Cytochrome P450"/>
    <property type="match status" value="1"/>
</dbReference>
<dbReference type="SUPFAM" id="SSF48179">
    <property type="entry name" value="6-phosphogluconate dehydrogenase C-terminal domain-like"/>
    <property type="match status" value="1"/>
</dbReference>
<dbReference type="EMBL" id="NEXV01000335">
    <property type="protein sequence ID" value="PIG85288.1"/>
    <property type="molecule type" value="Genomic_DNA"/>
</dbReference>
<dbReference type="Pfam" id="PF14748">
    <property type="entry name" value="P5CR_dimer"/>
    <property type="match status" value="1"/>
</dbReference>
<dbReference type="FunFam" id="1.10.3730.10:FF:000001">
    <property type="entry name" value="Pyrroline-5-carboxylate reductase"/>
    <property type="match status" value="1"/>
</dbReference>
<dbReference type="AlphaFoldDB" id="A0A2G7FXH9"/>
<evidence type="ECO:0000256" key="4">
    <source>
        <dbReference type="ARBA" id="ARBA00022723"/>
    </source>
</evidence>
<comment type="similarity">
    <text evidence="2">Belongs to the pyrroline-5-carboxylate reductase family.</text>
</comment>
<keyword evidence="5" id="KW-0521">NADP</keyword>
<gene>
    <name evidence="12" type="ORF">AARAC_004366</name>
</gene>
<proteinExistence type="inferred from homology"/>
<evidence type="ECO:0000259" key="11">
    <source>
        <dbReference type="Pfam" id="PF14748"/>
    </source>
</evidence>
<keyword evidence="13" id="KW-1185">Reference proteome</keyword>
<dbReference type="InterPro" id="IPR053790">
    <property type="entry name" value="P5CR-like_CS"/>
</dbReference>
<dbReference type="GO" id="GO:0016705">
    <property type="term" value="F:oxidoreductase activity, acting on paired donors, with incorporation or reduction of molecular oxygen"/>
    <property type="evidence" value="ECO:0007669"/>
    <property type="project" value="InterPro"/>
</dbReference>
<dbReference type="Gene3D" id="2.60.120.330">
    <property type="entry name" value="B-lactam Antibiotic, Isopenicillin N Synthase, Chain"/>
    <property type="match status" value="1"/>
</dbReference>
<feature type="domain" description="Pyrroline-5-carboxylate reductase dimerisation" evidence="11">
    <location>
        <begin position="699"/>
        <end position="799"/>
    </location>
</feature>
<protein>
    <submittedName>
        <fullName evidence="12">P450 family sporulation-specific N-formyltyrosine oxidase Dit2</fullName>
    </submittedName>
</protein>
<dbReference type="InterPro" id="IPR036396">
    <property type="entry name" value="Cyt_P450_sf"/>
</dbReference>
<dbReference type="Gene3D" id="1.10.3730.10">
    <property type="entry name" value="ProC C-terminal domain-like"/>
    <property type="match status" value="1"/>
</dbReference>
<evidence type="ECO:0000313" key="13">
    <source>
        <dbReference type="Proteomes" id="UP000231358"/>
    </source>
</evidence>
<evidence type="ECO:0000259" key="10">
    <source>
        <dbReference type="Pfam" id="PF14226"/>
    </source>
</evidence>
<dbReference type="CDD" id="cd11070">
    <property type="entry name" value="CYP56-like"/>
    <property type="match status" value="1"/>
</dbReference>
<keyword evidence="8" id="KW-0503">Monooxygenase</keyword>
<dbReference type="GO" id="GO:0020037">
    <property type="term" value="F:heme binding"/>
    <property type="evidence" value="ECO:0007669"/>
    <property type="project" value="InterPro"/>
</dbReference>
<dbReference type="SUPFAM" id="SSF48264">
    <property type="entry name" value="Cytochrome P450"/>
    <property type="match status" value="1"/>
</dbReference>
<accession>A0A2G7FXH9</accession>
<dbReference type="InterPro" id="IPR002403">
    <property type="entry name" value="Cyt_P450_E_grp-IV"/>
</dbReference>
<keyword evidence="4 9" id="KW-0479">Metal-binding</keyword>
<comment type="caution">
    <text evidence="12">The sequence shown here is derived from an EMBL/GenBank/DDBJ whole genome shotgun (WGS) entry which is preliminary data.</text>
</comment>
<dbReference type="SUPFAM" id="SSF51197">
    <property type="entry name" value="Clavaminate synthase-like"/>
    <property type="match status" value="1"/>
</dbReference>
<dbReference type="GO" id="GO:0005506">
    <property type="term" value="F:iron ion binding"/>
    <property type="evidence" value="ECO:0007669"/>
    <property type="project" value="InterPro"/>
</dbReference>
<evidence type="ECO:0000256" key="8">
    <source>
        <dbReference type="ARBA" id="ARBA00023033"/>
    </source>
</evidence>
<dbReference type="InterPro" id="IPR029036">
    <property type="entry name" value="P5CR_dimer"/>
</dbReference>
<reference evidence="12 13" key="1">
    <citation type="submission" date="2017-05" db="EMBL/GenBank/DDBJ databases">
        <title>Genome sequence for an aflatoxigenic pathogen of Argentinian peanut, Aspergillus arachidicola.</title>
        <authorList>
            <person name="Moore G."/>
            <person name="Beltz S.B."/>
            <person name="Mack B.M."/>
        </authorList>
    </citation>
    <scope>NUCLEOTIDE SEQUENCE [LARGE SCALE GENOMIC DNA]</scope>
    <source>
        <strain evidence="12 13">CBS 117610</strain>
    </source>
</reference>
<dbReference type="InterPro" id="IPR027443">
    <property type="entry name" value="IPNS-like_sf"/>
</dbReference>
<dbReference type="Pfam" id="PF14226">
    <property type="entry name" value="DIOX_N"/>
    <property type="match status" value="1"/>
</dbReference>